<dbReference type="PROSITE" id="PS50887">
    <property type="entry name" value="GGDEF"/>
    <property type="match status" value="1"/>
</dbReference>
<dbReference type="SUPFAM" id="SSF55785">
    <property type="entry name" value="PYP-like sensor domain (PAS domain)"/>
    <property type="match status" value="1"/>
</dbReference>
<dbReference type="PROSITE" id="PS50883">
    <property type="entry name" value="EAL"/>
    <property type="match status" value="1"/>
</dbReference>
<evidence type="ECO:0000259" key="2">
    <source>
        <dbReference type="PROSITE" id="PS50112"/>
    </source>
</evidence>
<dbReference type="Gene3D" id="3.30.450.20">
    <property type="entry name" value="PAS domain"/>
    <property type="match status" value="1"/>
</dbReference>
<feature type="domain" description="PAS" evidence="2">
    <location>
        <begin position="359"/>
        <end position="410"/>
    </location>
</feature>
<dbReference type="PANTHER" id="PTHR33121">
    <property type="entry name" value="CYCLIC DI-GMP PHOSPHODIESTERASE PDEF"/>
    <property type="match status" value="1"/>
</dbReference>
<keyword evidence="1" id="KW-0472">Membrane</keyword>
<feature type="domain" description="EAL" evidence="4">
    <location>
        <begin position="623"/>
        <end position="859"/>
    </location>
</feature>
<feature type="domain" description="GGDEF" evidence="5">
    <location>
        <begin position="483"/>
        <end position="613"/>
    </location>
</feature>
<evidence type="ECO:0000259" key="3">
    <source>
        <dbReference type="PROSITE" id="PS50113"/>
    </source>
</evidence>
<dbReference type="Gene3D" id="3.20.20.450">
    <property type="entry name" value="EAL domain"/>
    <property type="match status" value="1"/>
</dbReference>
<dbReference type="InterPro" id="IPR013655">
    <property type="entry name" value="PAS_fold_3"/>
</dbReference>
<dbReference type="OrthoDB" id="9765776at2"/>
<dbReference type="SMART" id="SM00052">
    <property type="entry name" value="EAL"/>
    <property type="match status" value="1"/>
</dbReference>
<dbReference type="PROSITE" id="PS50113">
    <property type="entry name" value="PAC"/>
    <property type="match status" value="1"/>
</dbReference>
<organism evidence="6 7">
    <name type="scientific">Sulfurimonas crateris</name>
    <dbReference type="NCBI Taxonomy" id="2574727"/>
    <lineage>
        <taxon>Bacteria</taxon>
        <taxon>Pseudomonadati</taxon>
        <taxon>Campylobacterota</taxon>
        <taxon>Epsilonproteobacteria</taxon>
        <taxon>Campylobacterales</taxon>
        <taxon>Sulfurimonadaceae</taxon>
        <taxon>Sulfurimonas</taxon>
    </lineage>
</organism>
<dbReference type="CDD" id="cd00130">
    <property type="entry name" value="PAS"/>
    <property type="match status" value="1"/>
</dbReference>
<protein>
    <submittedName>
        <fullName evidence="6">EAL domain-containing protein</fullName>
    </submittedName>
</protein>
<proteinExistence type="predicted"/>
<accession>A0A4U2Z7C0</accession>
<feature type="domain" description="PAC" evidence="3">
    <location>
        <begin position="414"/>
        <end position="466"/>
    </location>
</feature>
<dbReference type="InterPro" id="IPR035919">
    <property type="entry name" value="EAL_sf"/>
</dbReference>
<comment type="caution">
    <text evidence="6">The sequence shown here is derived from an EMBL/GenBank/DDBJ whole genome shotgun (WGS) entry which is preliminary data.</text>
</comment>
<keyword evidence="7" id="KW-1185">Reference proteome</keyword>
<dbReference type="SUPFAM" id="SSF141868">
    <property type="entry name" value="EAL domain-like"/>
    <property type="match status" value="1"/>
</dbReference>
<evidence type="ECO:0000313" key="7">
    <source>
        <dbReference type="Proteomes" id="UP000309561"/>
    </source>
</evidence>
<dbReference type="InterPro" id="IPR000700">
    <property type="entry name" value="PAS-assoc_C"/>
</dbReference>
<dbReference type="SMART" id="SM00086">
    <property type="entry name" value="PAC"/>
    <property type="match status" value="1"/>
</dbReference>
<dbReference type="InterPro" id="IPR043128">
    <property type="entry name" value="Rev_trsase/Diguanyl_cyclase"/>
</dbReference>
<dbReference type="PROSITE" id="PS50112">
    <property type="entry name" value="PAS"/>
    <property type="match status" value="1"/>
</dbReference>
<gene>
    <name evidence="6" type="ORF">FCU45_09725</name>
</gene>
<dbReference type="InterPro" id="IPR000014">
    <property type="entry name" value="PAS"/>
</dbReference>
<evidence type="ECO:0000256" key="1">
    <source>
        <dbReference type="SAM" id="Phobius"/>
    </source>
</evidence>
<dbReference type="SMART" id="SM00267">
    <property type="entry name" value="GGDEF"/>
    <property type="match status" value="1"/>
</dbReference>
<dbReference type="Pfam" id="PF00563">
    <property type="entry name" value="EAL"/>
    <property type="match status" value="1"/>
</dbReference>
<dbReference type="PANTHER" id="PTHR33121:SF70">
    <property type="entry name" value="SIGNALING PROTEIN YKOW"/>
    <property type="match status" value="1"/>
</dbReference>
<dbReference type="Pfam" id="PF08376">
    <property type="entry name" value="NIT"/>
    <property type="match status" value="1"/>
</dbReference>
<dbReference type="Pfam" id="PF00990">
    <property type="entry name" value="GGDEF"/>
    <property type="match status" value="1"/>
</dbReference>
<dbReference type="Gene3D" id="3.30.70.270">
    <property type="match status" value="1"/>
</dbReference>
<keyword evidence="1" id="KW-0812">Transmembrane</keyword>
<dbReference type="CDD" id="cd01949">
    <property type="entry name" value="GGDEF"/>
    <property type="match status" value="1"/>
</dbReference>
<dbReference type="InterPro" id="IPR001610">
    <property type="entry name" value="PAC"/>
</dbReference>
<dbReference type="InterPro" id="IPR035965">
    <property type="entry name" value="PAS-like_dom_sf"/>
</dbReference>
<evidence type="ECO:0000259" key="5">
    <source>
        <dbReference type="PROSITE" id="PS50887"/>
    </source>
</evidence>
<evidence type="ECO:0000259" key="4">
    <source>
        <dbReference type="PROSITE" id="PS50883"/>
    </source>
</evidence>
<name>A0A4U2Z7C0_9BACT</name>
<dbReference type="AlphaFoldDB" id="A0A4U2Z7C0"/>
<dbReference type="SUPFAM" id="SSF55073">
    <property type="entry name" value="Nucleotide cyclase"/>
    <property type="match status" value="1"/>
</dbReference>
<sequence length="859" mass="98892">MKLNLKAKLLLLSIITISFILVLSFMLLFKASSDKTNLETTKYRILEAQAISRVIHFMQIERGLMTGLIASENLNSNDDKLISAMNDLDSAIDDAKFTYSYTKNSSNYIMDVISDVKTNRKSIYLLNLSTTDAKNYYTKNIATLLNFTRTIPSMMNDKENRNIIQAYTHLSAAKEALGQMRATLSEVLIYHKFLKNTLTSFAGNLEVYNLNSMSFQAIAPDEILIFYYDTFKGDDVDEAFRIIEEALKSKSEHLFDTSSDYWFEKSTKTINLLKAAEDKLFNEVNKIINNKLDFAFYEILALSIFLIFSIFTLTILMIMAIRTVLFKTDELEQVHSDSLLLLEQYKSAVDRSFIVSKTDAKGVITYVNDEFCKISGYSESELLGKPHNIVRHPETPKEAFKSMWYTIKNLKQPWSGELQNLNKNGTSYWVKAVINPIMDRNGNIVEYIGVRTNISEIKSASTMDFLTGYGNRTKLNSDIHSFKNLSIAIFNLDNFRQINDFYGHEFGNEVIKALSDKIYNFIFSDAALRFYRLQGDEFVILGSSCSKELFEEIVKGVLKEIKEGIKIENEQILTSCSCGISFEEDKNKLLSTANMALKIAKKSNSNYLVYKESISLNKEYENNIKWSKKLSDALRDKNIITYYQPIVNNSTLAYEKYECLVRMRDDDKVIAPFFFLEIAKQTRQYFDITKTVIEQSFEMFKDKDVEFSINLSINDILEPQISEYIIMMLKRYGIGSKIVFEIVESEYIEKFEDVMAFITKVKKYDCKIAIDDFGTGYSNFEYLIKLKADYLKIDGSLIKNIDKDNNAYLVVSTIVDFSKKLGMKTVAEFVESEEIFKVVKELGVDYSQGYHFQQPQKDL</sequence>
<dbReference type="Proteomes" id="UP000309561">
    <property type="component" value="Unassembled WGS sequence"/>
</dbReference>
<feature type="transmembrane region" description="Helical" evidence="1">
    <location>
        <begin position="294"/>
        <end position="321"/>
    </location>
</feature>
<dbReference type="GO" id="GO:0071111">
    <property type="term" value="F:cyclic-guanylate-specific phosphodiesterase activity"/>
    <property type="evidence" value="ECO:0007669"/>
    <property type="project" value="InterPro"/>
</dbReference>
<dbReference type="InterPro" id="IPR001633">
    <property type="entry name" value="EAL_dom"/>
</dbReference>
<dbReference type="CDD" id="cd01948">
    <property type="entry name" value="EAL"/>
    <property type="match status" value="1"/>
</dbReference>
<keyword evidence="1" id="KW-1133">Transmembrane helix</keyword>
<reference evidence="6 7" key="1">
    <citation type="submission" date="2019-04" db="EMBL/GenBank/DDBJ databases">
        <title>Sulfurimonas crateris sp. nov. a facultative anaerobic sulfur-oxidizing chemolithautotrophic bacterium isolated from a terrestrial mud vulcano.</title>
        <authorList>
            <person name="Ratnikova N.M."/>
            <person name="Slobodkin A.I."/>
            <person name="Merkel A.Y."/>
            <person name="Novikov A."/>
            <person name="Bonch-Osmolovskaya E.A."/>
            <person name="Slobodkina G.B."/>
        </authorList>
    </citation>
    <scope>NUCLEOTIDE SEQUENCE [LARGE SCALE GENOMIC DNA]</scope>
    <source>
        <strain evidence="6 7">SN118</strain>
    </source>
</reference>
<dbReference type="InterPro" id="IPR000160">
    <property type="entry name" value="GGDEF_dom"/>
</dbReference>
<dbReference type="InterPro" id="IPR013587">
    <property type="entry name" value="Nitrate/nitrite_sensing"/>
</dbReference>
<dbReference type="EMBL" id="SZPX01000007">
    <property type="protein sequence ID" value="TKI68781.1"/>
    <property type="molecule type" value="Genomic_DNA"/>
</dbReference>
<dbReference type="NCBIfam" id="TIGR00229">
    <property type="entry name" value="sensory_box"/>
    <property type="match status" value="1"/>
</dbReference>
<dbReference type="NCBIfam" id="TIGR00254">
    <property type="entry name" value="GGDEF"/>
    <property type="match status" value="1"/>
</dbReference>
<dbReference type="InterPro" id="IPR050706">
    <property type="entry name" value="Cyclic-di-GMP_PDE-like"/>
</dbReference>
<dbReference type="Pfam" id="PF08447">
    <property type="entry name" value="PAS_3"/>
    <property type="match status" value="1"/>
</dbReference>
<dbReference type="InterPro" id="IPR029787">
    <property type="entry name" value="Nucleotide_cyclase"/>
</dbReference>
<evidence type="ECO:0000313" key="6">
    <source>
        <dbReference type="EMBL" id="TKI68781.1"/>
    </source>
</evidence>